<keyword evidence="1" id="KW-1133">Transmembrane helix</keyword>
<evidence type="ECO:0000313" key="3">
    <source>
        <dbReference type="Proteomes" id="UP001165460"/>
    </source>
</evidence>
<dbReference type="SUPFAM" id="SSF52317">
    <property type="entry name" value="Class I glutamine amidotransferase-like"/>
    <property type="match status" value="1"/>
</dbReference>
<reference evidence="2" key="1">
    <citation type="submission" date="2022-03" db="EMBL/GenBank/DDBJ databases">
        <authorList>
            <person name="Woo C.Y."/>
        </authorList>
    </citation>
    <scope>NUCLEOTIDE SEQUENCE</scope>
    <source>
        <strain evidence="2">CYS-01</strain>
    </source>
</reference>
<dbReference type="InterPro" id="IPR036465">
    <property type="entry name" value="vWFA_dom_sf"/>
</dbReference>
<dbReference type="SUPFAM" id="SSF53300">
    <property type="entry name" value="vWA-like"/>
    <property type="match status" value="1"/>
</dbReference>
<dbReference type="PANTHER" id="PTHR37947:SF1">
    <property type="entry name" value="BLL2462 PROTEIN"/>
    <property type="match status" value="1"/>
</dbReference>
<feature type="transmembrane region" description="Helical" evidence="1">
    <location>
        <begin position="40"/>
        <end position="62"/>
    </location>
</feature>
<name>A0ABS9ZWL0_9SPHI</name>
<feature type="transmembrane region" description="Helical" evidence="1">
    <location>
        <begin position="6"/>
        <end position="28"/>
    </location>
</feature>
<dbReference type="Proteomes" id="UP001165460">
    <property type="component" value="Unassembled WGS sequence"/>
</dbReference>
<accession>A0ABS9ZWL0</accession>
<evidence type="ECO:0000313" key="2">
    <source>
        <dbReference type="EMBL" id="MCJ0742681.1"/>
    </source>
</evidence>
<keyword evidence="1" id="KW-0472">Membrane</keyword>
<proteinExistence type="predicted"/>
<dbReference type="InterPro" id="IPR029062">
    <property type="entry name" value="Class_I_gatase-like"/>
</dbReference>
<evidence type="ECO:0000256" key="1">
    <source>
        <dbReference type="SAM" id="Phobius"/>
    </source>
</evidence>
<organism evidence="2 3">
    <name type="scientific">Pedobacter montanisoli</name>
    <dbReference type="NCBI Taxonomy" id="2923277"/>
    <lineage>
        <taxon>Bacteria</taxon>
        <taxon>Pseudomonadati</taxon>
        <taxon>Bacteroidota</taxon>
        <taxon>Sphingobacteriia</taxon>
        <taxon>Sphingobacteriales</taxon>
        <taxon>Sphingobacteriaceae</taxon>
        <taxon>Pedobacter</taxon>
    </lineage>
</organism>
<protein>
    <recommendedName>
        <fullName evidence="4">VWA domain-containing protein</fullName>
    </recommendedName>
</protein>
<dbReference type="PANTHER" id="PTHR37947">
    <property type="entry name" value="BLL2462 PROTEIN"/>
    <property type="match status" value="1"/>
</dbReference>
<evidence type="ECO:0008006" key="4">
    <source>
        <dbReference type="Google" id="ProtNLM"/>
    </source>
</evidence>
<comment type="caution">
    <text evidence="2">The sequence shown here is derived from an EMBL/GenBank/DDBJ whole genome shotgun (WGS) entry which is preliminary data.</text>
</comment>
<dbReference type="RefSeq" id="WP_243361367.1">
    <property type="nucleotide sequence ID" value="NZ_JALGBH010000002.1"/>
</dbReference>
<keyword evidence="3" id="KW-1185">Reference proteome</keyword>
<feature type="transmembrane region" description="Helical" evidence="1">
    <location>
        <begin position="667"/>
        <end position="687"/>
    </location>
</feature>
<sequence>MNNFFTAGTALAILGCLILGSLYAWLMYYSNRQLDHRLKIALTIARALAVSLIAFLLFAPLIKKVSHTLEKPLIVIAQDNSLSVVQAEAPSFNAKKYQNDLQQLSKKLSEKFEVKTYSFGDSVRQGLNFSGKDKTTNANALITQINDELLNRNVGAIILATDGIFNRGGNPAYELNKIKSPVYTIALGDTLPKKDALVANVNYNNLVYLDNDFTLDIQVQATDSKGEETRLTILEDGNKIKEEPISINSSAFVKDIAVKLKASKMGMHKYTISIAPLKNEITTRNNSQTIFVEVIDGRQKILLAAASPHPDLAVIRQAATQNKHYEVDVVLADELDNIDLSKYNLVILHQLPSAVFNNNAFFNKLQQSKLSCWFILGAQSNVNALNQIQKSVQFVRSSNNTQEVFGYLTNNFTLFNIELPDVKQLQQYDPLISPTANFRINGANYTVLNQRIGRVNTESPLWFFMTDDDKKLSFLLAEGIWKWKLEEAKSEKNYPFVNELINKTIQYLSVKDDKRKFKVYPAKSTFEENENIVLNATLYNDAYEPVNTPEVNVVLKNTEGKTFNYAFSKTTNAYHLDAGMLPKGTYSYTASTTLGEKKYEAKGLIYINETIVEYQQTTANHQLLSQISVQSGGKMYLPDNLLKIADEIEKSDKVKTISYEDRKFEELISLKWLFILILLLLSAEWFLRKRNGEI</sequence>
<keyword evidence="1" id="KW-0812">Transmembrane</keyword>
<dbReference type="EMBL" id="JALGBH010000002">
    <property type="protein sequence ID" value="MCJ0742681.1"/>
    <property type="molecule type" value="Genomic_DNA"/>
</dbReference>
<gene>
    <name evidence="2" type="ORF">MMF97_08160</name>
</gene>